<name>A0A3P6NV64_ANISI</name>
<gene>
    <name evidence="2" type="ORF">ASIM_LOCUS6614</name>
</gene>
<dbReference type="Proteomes" id="UP000267096">
    <property type="component" value="Unassembled WGS sequence"/>
</dbReference>
<proteinExistence type="predicted"/>
<evidence type="ECO:0000313" key="2">
    <source>
        <dbReference type="EMBL" id="VDK27399.1"/>
    </source>
</evidence>
<protein>
    <submittedName>
        <fullName evidence="2">Uncharacterized protein</fullName>
    </submittedName>
</protein>
<keyword evidence="3" id="KW-1185">Reference proteome</keyword>
<accession>A0A3P6NV64</accession>
<dbReference type="AlphaFoldDB" id="A0A3P6NV64"/>
<evidence type="ECO:0000256" key="1">
    <source>
        <dbReference type="SAM" id="MobiDB-lite"/>
    </source>
</evidence>
<evidence type="ECO:0000313" key="3">
    <source>
        <dbReference type="Proteomes" id="UP000267096"/>
    </source>
</evidence>
<reference evidence="2 3" key="1">
    <citation type="submission" date="2018-11" db="EMBL/GenBank/DDBJ databases">
        <authorList>
            <consortium name="Pathogen Informatics"/>
        </authorList>
    </citation>
    <scope>NUCLEOTIDE SEQUENCE [LARGE SCALE GENOMIC DNA]</scope>
</reference>
<dbReference type="EMBL" id="UYRR01014616">
    <property type="protein sequence ID" value="VDK27399.1"/>
    <property type="molecule type" value="Genomic_DNA"/>
</dbReference>
<feature type="region of interest" description="Disordered" evidence="1">
    <location>
        <begin position="1"/>
        <end position="174"/>
    </location>
</feature>
<feature type="compositionally biased region" description="Polar residues" evidence="1">
    <location>
        <begin position="21"/>
        <end position="30"/>
    </location>
</feature>
<feature type="compositionally biased region" description="Basic and acidic residues" evidence="1">
    <location>
        <begin position="66"/>
        <end position="105"/>
    </location>
</feature>
<feature type="compositionally biased region" description="Low complexity" evidence="1">
    <location>
        <begin position="117"/>
        <end position="151"/>
    </location>
</feature>
<sequence>MLFQVVAQKTKPSEKEKKATQGATSTTTRPPVSDKAAAHGDKSQKPQTGLTADRKKPLAIRIAPANKDETKGTKKDANEERPVKDARGPTGERRRPVGERSDRVVGTRGRGMGAPITGTAGRLARGGAAGGIERAGATTTRTTPTRTAASAKLAGSGPVKRTPLQSNRRKAVSPNKQVKLPGDIVITLILCDATAMLLLECWRTNFF</sequence>
<organism evidence="2 3">
    <name type="scientific">Anisakis simplex</name>
    <name type="common">Herring worm</name>
    <dbReference type="NCBI Taxonomy" id="6269"/>
    <lineage>
        <taxon>Eukaryota</taxon>
        <taxon>Metazoa</taxon>
        <taxon>Ecdysozoa</taxon>
        <taxon>Nematoda</taxon>
        <taxon>Chromadorea</taxon>
        <taxon>Rhabditida</taxon>
        <taxon>Spirurina</taxon>
        <taxon>Ascaridomorpha</taxon>
        <taxon>Ascaridoidea</taxon>
        <taxon>Anisakidae</taxon>
        <taxon>Anisakis</taxon>
        <taxon>Anisakis simplex complex</taxon>
    </lineage>
</organism>